<dbReference type="Proteomes" id="UP001193389">
    <property type="component" value="Chromosome"/>
</dbReference>
<protein>
    <submittedName>
        <fullName evidence="1">Uncharacterized protein</fullName>
    </submittedName>
</protein>
<gene>
    <name evidence="1" type="ORF">AQPE_2011</name>
</gene>
<keyword evidence="2" id="KW-1185">Reference proteome</keyword>
<dbReference type="AlphaFoldDB" id="A0A5K7S8H1"/>
<dbReference type="EMBL" id="AP018694">
    <property type="protein sequence ID" value="BBE17852.1"/>
    <property type="molecule type" value="Genomic_DNA"/>
</dbReference>
<dbReference type="KEGG" id="anf:AQPE_2011"/>
<name>A0A5K7S8H1_9BACT</name>
<evidence type="ECO:0000313" key="2">
    <source>
        <dbReference type="Proteomes" id="UP001193389"/>
    </source>
</evidence>
<sequence>MKALLKGCEKSEKQEVFPTMNSSPLKMKYPELSMADMKKDMIYVLVV</sequence>
<proteinExistence type="predicted"/>
<reference evidence="1" key="1">
    <citation type="journal article" date="2020" name="Int. J. Syst. Evol. Microbiol.">
        <title>Aquipluma nitroreducens gen. nov. sp. nov., a novel facultatively anaerobic bacterium isolated from a freshwater lake.</title>
        <authorList>
            <person name="Watanabe M."/>
            <person name="Kojima H."/>
            <person name="Fukui M."/>
        </authorList>
    </citation>
    <scope>NUCLEOTIDE SEQUENCE</scope>
    <source>
        <strain evidence="1">MeG22</strain>
    </source>
</reference>
<organism evidence="1 2">
    <name type="scientific">Aquipluma nitroreducens</name>
    <dbReference type="NCBI Taxonomy" id="2010828"/>
    <lineage>
        <taxon>Bacteria</taxon>
        <taxon>Pseudomonadati</taxon>
        <taxon>Bacteroidota</taxon>
        <taxon>Bacteroidia</taxon>
        <taxon>Marinilabiliales</taxon>
        <taxon>Prolixibacteraceae</taxon>
        <taxon>Aquipluma</taxon>
    </lineage>
</organism>
<accession>A0A5K7S8H1</accession>
<evidence type="ECO:0000313" key="1">
    <source>
        <dbReference type="EMBL" id="BBE17852.1"/>
    </source>
</evidence>